<dbReference type="GO" id="GO:0070578">
    <property type="term" value="C:RISC-loading complex"/>
    <property type="evidence" value="ECO:0007669"/>
    <property type="project" value="TreeGrafter"/>
</dbReference>
<organism evidence="4 5">
    <name type="scientific">Chionoecetes opilio</name>
    <name type="common">Atlantic snow crab</name>
    <name type="synonym">Cancer opilio</name>
    <dbReference type="NCBI Taxonomy" id="41210"/>
    <lineage>
        <taxon>Eukaryota</taxon>
        <taxon>Metazoa</taxon>
        <taxon>Ecdysozoa</taxon>
        <taxon>Arthropoda</taxon>
        <taxon>Crustacea</taxon>
        <taxon>Multicrustacea</taxon>
        <taxon>Malacostraca</taxon>
        <taxon>Eumalacostraca</taxon>
        <taxon>Eucarida</taxon>
        <taxon>Decapoda</taxon>
        <taxon>Pleocyemata</taxon>
        <taxon>Brachyura</taxon>
        <taxon>Eubrachyura</taxon>
        <taxon>Majoidea</taxon>
        <taxon>Majidae</taxon>
        <taxon>Chionoecetes</taxon>
    </lineage>
</organism>
<accession>A0A8J4Y4I1</accession>
<dbReference type="AlphaFoldDB" id="A0A8J4Y4I1"/>
<evidence type="ECO:0000256" key="2">
    <source>
        <dbReference type="PROSITE-ProRule" id="PRU00266"/>
    </source>
</evidence>
<comment type="caution">
    <text evidence="4">The sequence shown here is derived from an EMBL/GenBank/DDBJ whole genome shotgun (WGS) entry which is preliminary data.</text>
</comment>
<dbReference type="FunFam" id="3.30.160.20:FF:000007">
    <property type="entry name" value="Double-stranded RNA-binding protein Staufen homolog 1"/>
    <property type="match status" value="2"/>
</dbReference>
<dbReference type="Pfam" id="PF00035">
    <property type="entry name" value="dsrm"/>
    <property type="match status" value="2"/>
</dbReference>
<dbReference type="CDD" id="cd19863">
    <property type="entry name" value="DSRM_PRKRA-like_rpt2"/>
    <property type="match status" value="1"/>
</dbReference>
<dbReference type="Proteomes" id="UP000770661">
    <property type="component" value="Unassembled WGS sequence"/>
</dbReference>
<dbReference type="SUPFAM" id="SSF54768">
    <property type="entry name" value="dsRNA-binding domain-like"/>
    <property type="match status" value="3"/>
</dbReference>
<evidence type="ECO:0000313" key="4">
    <source>
        <dbReference type="EMBL" id="KAG0721343.1"/>
    </source>
</evidence>
<dbReference type="SMART" id="SM00358">
    <property type="entry name" value="DSRM"/>
    <property type="match status" value="3"/>
</dbReference>
<dbReference type="OrthoDB" id="10056847at2759"/>
<dbReference type="InterPro" id="IPR014720">
    <property type="entry name" value="dsRBD_dom"/>
</dbReference>
<dbReference type="GO" id="GO:0016442">
    <property type="term" value="C:RISC complex"/>
    <property type="evidence" value="ECO:0007669"/>
    <property type="project" value="TreeGrafter"/>
</dbReference>
<dbReference type="Gene3D" id="3.30.160.20">
    <property type="match status" value="3"/>
</dbReference>
<dbReference type="InterPro" id="IPR051247">
    <property type="entry name" value="RLC_Component"/>
</dbReference>
<dbReference type="EMBL" id="JACEEZ010011322">
    <property type="protein sequence ID" value="KAG0721343.1"/>
    <property type="molecule type" value="Genomic_DNA"/>
</dbReference>
<dbReference type="GO" id="GO:0003725">
    <property type="term" value="F:double-stranded RNA binding"/>
    <property type="evidence" value="ECO:0007669"/>
    <property type="project" value="TreeGrafter"/>
</dbReference>
<keyword evidence="1 2" id="KW-0694">RNA-binding</keyword>
<gene>
    <name evidence="4" type="primary">prkra-a</name>
    <name evidence="4" type="ORF">GWK47_046659</name>
</gene>
<reference evidence="4" key="1">
    <citation type="submission" date="2020-07" db="EMBL/GenBank/DDBJ databases">
        <title>The High-quality genome of the commercially important snow crab, Chionoecetes opilio.</title>
        <authorList>
            <person name="Jeong J.-H."/>
            <person name="Ryu S."/>
        </authorList>
    </citation>
    <scope>NUCLEOTIDE SEQUENCE</scope>
    <source>
        <strain evidence="4">MADBK_172401_WGS</strain>
        <tissue evidence="4">Digestive gland</tissue>
    </source>
</reference>
<evidence type="ECO:0000259" key="3">
    <source>
        <dbReference type="PROSITE" id="PS50137"/>
    </source>
</evidence>
<proteinExistence type="predicted"/>
<sequence>MYHQPPPNVDSGAIEVGADASLTGGLCMDEVDENGTGIPGALPSKTPVSLLQELCMRRGISPKYDLLQIEGAVHEPTFVYRVTVGEFAANGSGQSKKKAKHAAAKAVLDIIIQGGGAGAGGPSSGGAPGAAPELSTQIVSPYDDGIPGNPVGSLQELCMARRWPPPTYELTSEEGFPHERTFSIACTIGNTREIGTGKSKKLAKRQAAFKMSQRLKDQPVEQPPVTVLTDDDEEIAQKLAARYSGLKDSKVLSLTTSDSRKVSHFHKNLKQAPGKKLQELQTISLSSLSLNFVQMLQDIAQEANFVVTYVDIEELSVSGQHQCLVQLSTLPVAVCYGTGTSVKEAQATAAHNALEYLMIMTKK</sequence>
<evidence type="ECO:0000256" key="1">
    <source>
        <dbReference type="ARBA" id="ARBA00022884"/>
    </source>
</evidence>
<feature type="domain" description="DRBM" evidence="3">
    <location>
        <begin position="149"/>
        <end position="217"/>
    </location>
</feature>
<feature type="domain" description="DRBM" evidence="3">
    <location>
        <begin position="46"/>
        <end position="113"/>
    </location>
</feature>
<dbReference type="PANTHER" id="PTHR46205">
    <property type="entry name" value="LOQUACIOUS, ISOFORM B"/>
    <property type="match status" value="1"/>
</dbReference>
<dbReference type="CDD" id="cd19862">
    <property type="entry name" value="DSRM_PRKRA-like_rpt1"/>
    <property type="match status" value="1"/>
</dbReference>
<dbReference type="GO" id="GO:0030422">
    <property type="term" value="P:siRNA processing"/>
    <property type="evidence" value="ECO:0007669"/>
    <property type="project" value="TreeGrafter"/>
</dbReference>
<dbReference type="GO" id="GO:0070920">
    <property type="term" value="P:regulation of regulatory ncRNA processing"/>
    <property type="evidence" value="ECO:0007669"/>
    <property type="project" value="TreeGrafter"/>
</dbReference>
<evidence type="ECO:0000313" key="5">
    <source>
        <dbReference type="Proteomes" id="UP000770661"/>
    </source>
</evidence>
<feature type="domain" description="DRBM" evidence="3">
    <location>
        <begin position="291"/>
        <end position="359"/>
    </location>
</feature>
<keyword evidence="5" id="KW-1185">Reference proteome</keyword>
<dbReference type="PANTHER" id="PTHR46205:SF3">
    <property type="entry name" value="LOQUACIOUS, ISOFORM B"/>
    <property type="match status" value="1"/>
</dbReference>
<name>A0A8J4Y4I1_CHIOP</name>
<dbReference type="GO" id="GO:0005737">
    <property type="term" value="C:cytoplasm"/>
    <property type="evidence" value="ECO:0007669"/>
    <property type="project" value="TreeGrafter"/>
</dbReference>
<dbReference type="CDD" id="cd19864">
    <property type="entry name" value="DSRM_PRKRA-like_rpt3"/>
    <property type="match status" value="1"/>
</dbReference>
<dbReference type="GO" id="GO:0016301">
    <property type="term" value="F:kinase activity"/>
    <property type="evidence" value="ECO:0007669"/>
    <property type="project" value="UniProtKB-KW"/>
</dbReference>
<keyword evidence="4" id="KW-0808">Transferase</keyword>
<dbReference type="GO" id="GO:0005634">
    <property type="term" value="C:nucleus"/>
    <property type="evidence" value="ECO:0007669"/>
    <property type="project" value="TreeGrafter"/>
</dbReference>
<protein>
    <submittedName>
        <fullName evidence="4">Interferon-inducible double-stranded RNA-dependent protein kinase activator A A</fullName>
    </submittedName>
</protein>
<dbReference type="GO" id="GO:0035197">
    <property type="term" value="F:siRNA binding"/>
    <property type="evidence" value="ECO:0007669"/>
    <property type="project" value="TreeGrafter"/>
</dbReference>
<dbReference type="PROSITE" id="PS50137">
    <property type="entry name" value="DS_RBD"/>
    <property type="match status" value="3"/>
</dbReference>
<keyword evidence="4" id="KW-0418">Kinase</keyword>